<evidence type="ECO:0000313" key="2">
    <source>
        <dbReference type="EMBL" id="MCI22758.1"/>
    </source>
</evidence>
<keyword evidence="1" id="KW-0472">Membrane</keyword>
<dbReference type="Proteomes" id="UP000265520">
    <property type="component" value="Unassembled WGS sequence"/>
</dbReference>
<evidence type="ECO:0000313" key="3">
    <source>
        <dbReference type="Proteomes" id="UP000265520"/>
    </source>
</evidence>
<feature type="transmembrane region" description="Helical" evidence="1">
    <location>
        <begin position="13"/>
        <end position="30"/>
    </location>
</feature>
<accession>A0A392QF30</accession>
<proteinExistence type="predicted"/>
<organism evidence="2 3">
    <name type="scientific">Trifolium medium</name>
    <dbReference type="NCBI Taxonomy" id="97028"/>
    <lineage>
        <taxon>Eukaryota</taxon>
        <taxon>Viridiplantae</taxon>
        <taxon>Streptophyta</taxon>
        <taxon>Embryophyta</taxon>
        <taxon>Tracheophyta</taxon>
        <taxon>Spermatophyta</taxon>
        <taxon>Magnoliopsida</taxon>
        <taxon>eudicotyledons</taxon>
        <taxon>Gunneridae</taxon>
        <taxon>Pentapetalae</taxon>
        <taxon>rosids</taxon>
        <taxon>fabids</taxon>
        <taxon>Fabales</taxon>
        <taxon>Fabaceae</taxon>
        <taxon>Papilionoideae</taxon>
        <taxon>50 kb inversion clade</taxon>
        <taxon>NPAAA clade</taxon>
        <taxon>Hologalegina</taxon>
        <taxon>IRL clade</taxon>
        <taxon>Trifolieae</taxon>
        <taxon>Trifolium</taxon>
    </lineage>
</organism>
<keyword evidence="1" id="KW-1133">Transmembrane helix</keyword>
<dbReference type="EMBL" id="LXQA010132178">
    <property type="protein sequence ID" value="MCI22758.1"/>
    <property type="molecule type" value="Genomic_DNA"/>
</dbReference>
<reference evidence="2 3" key="1">
    <citation type="journal article" date="2018" name="Front. Plant Sci.">
        <title>Red Clover (Trifolium pratense) and Zigzag Clover (T. medium) - A Picture of Genomic Similarities and Differences.</title>
        <authorList>
            <person name="Dluhosova J."/>
            <person name="Istvanek J."/>
            <person name="Nedelnik J."/>
            <person name="Repkova J."/>
        </authorList>
    </citation>
    <scope>NUCLEOTIDE SEQUENCE [LARGE SCALE GENOMIC DNA]</scope>
    <source>
        <strain evidence="3">cv. 10/8</strain>
        <tissue evidence="2">Leaf</tissue>
    </source>
</reference>
<comment type="caution">
    <text evidence="2">The sequence shown here is derived from an EMBL/GenBank/DDBJ whole genome shotgun (WGS) entry which is preliminary data.</text>
</comment>
<sequence>MASLEDVWGIKKFKASCGIAIVLLVEVIIVDQGRPLRFFKAGSFGLLSLKIVWTLLKCVISARGPAQSQGGMRCR</sequence>
<protein>
    <submittedName>
        <fullName evidence="2">Uncharacterized protein</fullName>
    </submittedName>
</protein>
<name>A0A392QF30_9FABA</name>
<dbReference type="AlphaFoldDB" id="A0A392QF30"/>
<evidence type="ECO:0000256" key="1">
    <source>
        <dbReference type="SAM" id="Phobius"/>
    </source>
</evidence>
<keyword evidence="3" id="KW-1185">Reference proteome</keyword>
<keyword evidence="1" id="KW-0812">Transmembrane</keyword>